<comment type="similarity">
    <text evidence="1 2">Belongs to the OprB family.</text>
</comment>
<keyword evidence="2" id="KW-0732">Signal</keyword>
<dbReference type="InterPro" id="IPR038673">
    <property type="entry name" value="OprB_sf"/>
</dbReference>
<evidence type="ECO:0000256" key="2">
    <source>
        <dbReference type="RuleBase" id="RU363072"/>
    </source>
</evidence>
<dbReference type="PATRIC" id="fig|178900.7.peg.1366"/>
<dbReference type="GO" id="GO:0016020">
    <property type="term" value="C:membrane"/>
    <property type="evidence" value="ECO:0007669"/>
    <property type="project" value="InterPro"/>
</dbReference>
<dbReference type="Pfam" id="PF04966">
    <property type="entry name" value="OprB"/>
    <property type="match status" value="1"/>
</dbReference>
<dbReference type="InterPro" id="IPR052932">
    <property type="entry name" value="OprB_Porin"/>
</dbReference>
<feature type="signal peptide" evidence="2">
    <location>
        <begin position="1"/>
        <end position="37"/>
    </location>
</feature>
<dbReference type="Gene3D" id="2.40.160.180">
    <property type="entry name" value="Carbohydrate-selective porin OprB"/>
    <property type="match status" value="1"/>
</dbReference>
<accession>A0A149VBL4</accession>
<dbReference type="InterPro" id="IPR007049">
    <property type="entry name" value="Carb-sel_porin_OprB"/>
</dbReference>
<feature type="region of interest" description="Disordered" evidence="3">
    <location>
        <begin position="52"/>
        <end position="72"/>
    </location>
</feature>
<gene>
    <name evidence="4" type="ORF">AD954_07795</name>
</gene>
<evidence type="ECO:0000256" key="3">
    <source>
        <dbReference type="SAM" id="MobiDB-lite"/>
    </source>
</evidence>
<evidence type="ECO:0000256" key="1">
    <source>
        <dbReference type="ARBA" id="ARBA00008769"/>
    </source>
</evidence>
<dbReference type="Proteomes" id="UP000075462">
    <property type="component" value="Unassembled WGS sequence"/>
</dbReference>
<protein>
    <submittedName>
        <fullName evidence="4">Porin</fullName>
    </submittedName>
</protein>
<feature type="chain" id="PRO_5007358432" evidence="2">
    <location>
        <begin position="38"/>
        <end position="495"/>
    </location>
</feature>
<evidence type="ECO:0000313" key="5">
    <source>
        <dbReference type="Proteomes" id="UP000075462"/>
    </source>
</evidence>
<dbReference type="PANTHER" id="PTHR37944:SF1">
    <property type="entry name" value="PORIN B"/>
    <property type="match status" value="1"/>
</dbReference>
<reference evidence="4 5" key="1">
    <citation type="submission" date="2015-06" db="EMBL/GenBank/DDBJ databases">
        <title>Improved classification and identification of acetic acid bacteria using matrix-assisted laser desorption/ionization time-of-flight mass spectrometry; Gluconobacter nephelii and Gluconobacter uchimurae are later heterotypic synonyms of Gluconobacter japonicus and Gluconobacter oxydans, respectively.</title>
        <authorList>
            <person name="Li L."/>
            <person name="Cleenwerck I."/>
            <person name="De Vuyst L."/>
            <person name="Vandamme P."/>
        </authorList>
    </citation>
    <scope>NUCLEOTIDE SEQUENCE [LARGE SCALE GENOMIC DNA]</scope>
    <source>
        <strain evidence="4 5">LMG 1545</strain>
    </source>
</reference>
<dbReference type="GO" id="GO:0015288">
    <property type="term" value="F:porin activity"/>
    <property type="evidence" value="ECO:0007669"/>
    <property type="project" value="InterPro"/>
</dbReference>
<evidence type="ECO:0000313" key="4">
    <source>
        <dbReference type="EMBL" id="KXV77629.1"/>
    </source>
</evidence>
<dbReference type="AlphaFoldDB" id="A0A149VBL4"/>
<dbReference type="GO" id="GO:0008643">
    <property type="term" value="P:carbohydrate transport"/>
    <property type="evidence" value="ECO:0007669"/>
    <property type="project" value="InterPro"/>
</dbReference>
<comment type="caution">
    <text evidence="4">The sequence shown here is derived from an EMBL/GenBank/DDBJ whole genome shotgun (WGS) entry which is preliminary data.</text>
</comment>
<dbReference type="PANTHER" id="PTHR37944">
    <property type="entry name" value="PORIN B"/>
    <property type="match status" value="1"/>
</dbReference>
<sequence>MPFFDVIWSQHVKKWSSALTLFFVFIFSFLFMTPAYAQTDDQELRNEPAIRVDTPLPDKGSPPSTVPPFARPEAVFSDPGGMTSWLRRRGIAFLFANTNEFAGAITKPARGEKFRTYRQGASNAGQYAASLNIDWEMLAGLKGLATHMITTGRYGTTANRMFGDWLNHSSEDYGGAGNVAVHLVMLYAEENLFGNRLAIAGGRMAELSDFAASELFCNFMNGSICGRPKGISDSSYYPGYPAATWAFRVRGRPTRDVYVQTGVYFAEDGIYQVAQHRTGFKFNGANIVGHVVPVEVGWEPRAGRSHSLPGHYKIGAALQDVSVADTYRDTSGKPYVLTGAQPARRQYSWSSWLMLDQQLLRYRKSQKNSGITALGGLIYNDPHTALRDYEIYGALINRGFWRNRPYDTIGIAFSYTHIAKNVQKTEALLQSQNQTMINHATGIQRHTSVLEVNYAIHVMRGVIFQPVFEYYFRPNGQGNLPDAAMLGFKSHIEIF</sequence>
<organism evidence="4 5">
    <name type="scientific">Acetobacter cerevisiae</name>
    <dbReference type="NCBI Taxonomy" id="178900"/>
    <lineage>
        <taxon>Bacteria</taxon>
        <taxon>Pseudomonadati</taxon>
        <taxon>Pseudomonadota</taxon>
        <taxon>Alphaproteobacteria</taxon>
        <taxon>Acetobacterales</taxon>
        <taxon>Acetobacteraceae</taxon>
        <taxon>Acetobacter</taxon>
    </lineage>
</organism>
<dbReference type="EMBL" id="LIAA01000032">
    <property type="protein sequence ID" value="KXV77629.1"/>
    <property type="molecule type" value="Genomic_DNA"/>
</dbReference>
<name>A0A149VBL4_9PROT</name>
<proteinExistence type="inferred from homology"/>